<keyword evidence="2" id="KW-1185">Reference proteome</keyword>
<gene>
    <name evidence="1" type="ORF">FZC36_01015</name>
</gene>
<sequence>MFKVLYKILSRLLYLSILFFCLFSITKISFAIKEINKDIEFANVSKNKLHEKIRIYDYGVKYLDKKIDIDLLEEVSMWMLGYIPKGFKIFLP</sequence>
<dbReference type="RefSeq" id="WP_148972138.1">
    <property type="nucleotide sequence ID" value="NZ_CP043314.1"/>
</dbReference>
<dbReference type="EMBL" id="CP043314">
    <property type="protein sequence ID" value="QEK39015.1"/>
    <property type="molecule type" value="Genomic_DNA"/>
</dbReference>
<dbReference type="Proteomes" id="UP000324924">
    <property type="component" value="Chromosome"/>
</dbReference>
<dbReference type="KEGG" id="nabu:FZC36_01015"/>
<reference evidence="1 2" key="1">
    <citation type="submission" date="2019-08" db="EMBL/GenBank/DDBJ databases">
        <title>Highly reduced genomes of protist endosymbionts show evolutionary convergence.</title>
        <authorList>
            <person name="George E."/>
            <person name="Husnik F."/>
            <person name="Tashyreva D."/>
            <person name="Prokopchuk G."/>
            <person name="Horak A."/>
            <person name="Kwong W.K."/>
            <person name="Lukes J."/>
            <person name="Keeling P.J."/>
        </authorList>
    </citation>
    <scope>NUCLEOTIDE SEQUENCE [LARGE SCALE GENOMIC DNA]</scope>
    <source>
        <strain evidence="1">1604HC</strain>
    </source>
</reference>
<proteinExistence type="predicted"/>
<protein>
    <submittedName>
        <fullName evidence="1">Uncharacterized protein</fullName>
    </submittedName>
</protein>
<evidence type="ECO:0000313" key="2">
    <source>
        <dbReference type="Proteomes" id="UP000324924"/>
    </source>
</evidence>
<organism evidence="1 2">
    <name type="scientific">Candidatus Nesciobacter abundans</name>
    <dbReference type="NCBI Taxonomy" id="2601668"/>
    <lineage>
        <taxon>Bacteria</taxon>
        <taxon>Pseudomonadati</taxon>
        <taxon>Pseudomonadota</taxon>
        <taxon>Alphaproteobacteria</taxon>
        <taxon>Holosporales</taxon>
        <taxon>Holosporaceae</taxon>
        <taxon>Candidatus Nesciobacter</taxon>
    </lineage>
</organism>
<evidence type="ECO:0000313" key="1">
    <source>
        <dbReference type="EMBL" id="QEK39015.1"/>
    </source>
</evidence>
<dbReference type="AlphaFoldDB" id="A0A5C0UFZ4"/>
<name>A0A5C0UFZ4_9PROT</name>
<accession>A0A5C0UFZ4</accession>